<dbReference type="Gene3D" id="3.30.450.20">
    <property type="entry name" value="PAS domain"/>
    <property type="match status" value="1"/>
</dbReference>
<dbReference type="PROSITE" id="PS50113">
    <property type="entry name" value="PAC"/>
    <property type="match status" value="1"/>
</dbReference>
<dbReference type="PROSITE" id="PS50883">
    <property type="entry name" value="EAL"/>
    <property type="match status" value="1"/>
</dbReference>
<dbReference type="CDD" id="cd00130">
    <property type="entry name" value="PAS"/>
    <property type="match status" value="1"/>
</dbReference>
<dbReference type="InterPro" id="IPR029787">
    <property type="entry name" value="Nucleotide_cyclase"/>
</dbReference>
<dbReference type="PANTHER" id="PTHR44757:SF2">
    <property type="entry name" value="BIOFILM ARCHITECTURE MAINTENANCE PROTEIN MBAA"/>
    <property type="match status" value="1"/>
</dbReference>
<evidence type="ECO:0000259" key="3">
    <source>
        <dbReference type="PROSITE" id="PS50883"/>
    </source>
</evidence>
<evidence type="ECO:0000313" key="5">
    <source>
        <dbReference type="EMBL" id="GGG26191.1"/>
    </source>
</evidence>
<dbReference type="SMART" id="SM00091">
    <property type="entry name" value="PAS"/>
    <property type="match status" value="1"/>
</dbReference>
<accession>A0A917LI82</accession>
<dbReference type="InterPro" id="IPR052155">
    <property type="entry name" value="Biofilm_reg_signaling"/>
</dbReference>
<reference evidence="5" key="2">
    <citation type="submission" date="2020-09" db="EMBL/GenBank/DDBJ databases">
        <authorList>
            <person name="Sun Q."/>
            <person name="Zhou Y."/>
        </authorList>
    </citation>
    <scope>NUCLEOTIDE SEQUENCE</scope>
    <source>
        <strain evidence="5">CGMCC 1.12987</strain>
    </source>
</reference>
<dbReference type="Proteomes" id="UP000644756">
    <property type="component" value="Unassembled WGS sequence"/>
</dbReference>
<dbReference type="SUPFAM" id="SSF55073">
    <property type="entry name" value="Nucleotide cyclase"/>
    <property type="match status" value="1"/>
</dbReference>
<feature type="domain" description="PAS" evidence="1">
    <location>
        <begin position="16"/>
        <end position="72"/>
    </location>
</feature>
<proteinExistence type="predicted"/>
<dbReference type="PROSITE" id="PS50887">
    <property type="entry name" value="GGDEF"/>
    <property type="match status" value="1"/>
</dbReference>
<gene>
    <name evidence="5" type="ORF">GCM10010916_48240</name>
</gene>
<evidence type="ECO:0000259" key="2">
    <source>
        <dbReference type="PROSITE" id="PS50113"/>
    </source>
</evidence>
<dbReference type="Gene3D" id="3.20.20.450">
    <property type="entry name" value="EAL domain"/>
    <property type="match status" value="1"/>
</dbReference>
<dbReference type="InterPro" id="IPR000014">
    <property type="entry name" value="PAS"/>
</dbReference>
<dbReference type="InterPro" id="IPR043128">
    <property type="entry name" value="Rev_trsase/Diguanyl_cyclase"/>
</dbReference>
<dbReference type="SMART" id="SM00267">
    <property type="entry name" value="GGDEF"/>
    <property type="match status" value="1"/>
</dbReference>
<dbReference type="CDD" id="cd01949">
    <property type="entry name" value="GGDEF"/>
    <property type="match status" value="1"/>
</dbReference>
<dbReference type="Pfam" id="PF13426">
    <property type="entry name" value="PAS_9"/>
    <property type="match status" value="1"/>
</dbReference>
<dbReference type="SMART" id="SM00052">
    <property type="entry name" value="EAL"/>
    <property type="match status" value="1"/>
</dbReference>
<dbReference type="Pfam" id="PF00990">
    <property type="entry name" value="GGDEF"/>
    <property type="match status" value="1"/>
</dbReference>
<dbReference type="InterPro" id="IPR035919">
    <property type="entry name" value="EAL_sf"/>
</dbReference>
<dbReference type="NCBIfam" id="TIGR00229">
    <property type="entry name" value="sensory_box"/>
    <property type="match status" value="1"/>
</dbReference>
<dbReference type="NCBIfam" id="TIGR00254">
    <property type="entry name" value="GGDEF"/>
    <property type="match status" value="1"/>
</dbReference>
<dbReference type="PROSITE" id="PS50112">
    <property type="entry name" value="PAS"/>
    <property type="match status" value="1"/>
</dbReference>
<dbReference type="InterPro" id="IPR000160">
    <property type="entry name" value="GGDEF_dom"/>
</dbReference>
<dbReference type="PANTHER" id="PTHR44757">
    <property type="entry name" value="DIGUANYLATE CYCLASE DGCP"/>
    <property type="match status" value="1"/>
</dbReference>
<keyword evidence="6" id="KW-1185">Reference proteome</keyword>
<dbReference type="FunFam" id="3.20.20.450:FF:000001">
    <property type="entry name" value="Cyclic di-GMP phosphodiesterase yahA"/>
    <property type="match status" value="1"/>
</dbReference>
<reference evidence="5" key="1">
    <citation type="journal article" date="2014" name="Int. J. Syst. Evol. Microbiol.">
        <title>Complete genome sequence of Corynebacterium casei LMG S-19264T (=DSM 44701T), isolated from a smear-ripened cheese.</title>
        <authorList>
            <consortium name="US DOE Joint Genome Institute (JGI-PGF)"/>
            <person name="Walter F."/>
            <person name="Albersmeier A."/>
            <person name="Kalinowski J."/>
            <person name="Ruckert C."/>
        </authorList>
    </citation>
    <scope>NUCLEOTIDE SEQUENCE</scope>
    <source>
        <strain evidence="5">CGMCC 1.12987</strain>
    </source>
</reference>
<feature type="domain" description="EAL" evidence="3">
    <location>
        <begin position="298"/>
        <end position="548"/>
    </location>
</feature>
<dbReference type="Pfam" id="PF00563">
    <property type="entry name" value="EAL"/>
    <property type="match status" value="1"/>
</dbReference>
<feature type="domain" description="GGDEF" evidence="4">
    <location>
        <begin position="157"/>
        <end position="289"/>
    </location>
</feature>
<comment type="caution">
    <text evidence="5">The sequence shown here is derived from an EMBL/GenBank/DDBJ whole genome shotgun (WGS) entry which is preliminary data.</text>
</comment>
<name>A0A917LI82_9BACL</name>
<evidence type="ECO:0000313" key="6">
    <source>
        <dbReference type="Proteomes" id="UP000644756"/>
    </source>
</evidence>
<dbReference type="Gene3D" id="3.30.70.270">
    <property type="match status" value="1"/>
</dbReference>
<sequence>MGIQISQTIMKFSPFPMAVLDRDGHFIEVNEGTIHLLGYKREDLLGKSFPQLLEAVNRQHTLERFEKTLHGMMQQTPVTVMHKSGFPLEIQIVSAPMMENGRVTGALLFGQDLSDRKRNTERIRYMAYYDDMTGLPNRRMFMTHLNETLERSAHNNQLIGLLYLDVDRFKLVNDSFGREFGDMLLMQVAERLTRVMSEQDMVARMEGDEFAVLFANVDSDKDVMNKTRSLLDTLEEPFELQGFPFHVTASIGVVTNRIENDPSMLMKKADMALGKVKENGRNDGMLYCEEWDNSSLERLTLQHELRQGLQRNEFLLHYQPQYHLNTGEIVGLEALVRWQHPERGMVPPGHFIPLAEESGMIVQLGEWVLEEACRQNKAWQDAGLKAVPVSVNLSIRQFMQQNLIEKVSSILRETGLSPQYLELEITETMTMDVHRATQCLLELTKLGVGISIDDFGTGYSSFNYLKNLPIGKLKIDRSFVRDIQHDPGNASIVAAIIAMAHNLNLQVIAEGVETEEQMQFLKKHMCDEMQGYFWSPPVPNYQIAGLLR</sequence>
<dbReference type="CDD" id="cd01948">
    <property type="entry name" value="EAL"/>
    <property type="match status" value="1"/>
</dbReference>
<dbReference type="InterPro" id="IPR000700">
    <property type="entry name" value="PAS-assoc_C"/>
</dbReference>
<dbReference type="EMBL" id="BMGR01000025">
    <property type="protein sequence ID" value="GGG26191.1"/>
    <property type="molecule type" value="Genomic_DNA"/>
</dbReference>
<dbReference type="AlphaFoldDB" id="A0A917LI82"/>
<evidence type="ECO:0008006" key="7">
    <source>
        <dbReference type="Google" id="ProtNLM"/>
    </source>
</evidence>
<dbReference type="SUPFAM" id="SSF141868">
    <property type="entry name" value="EAL domain-like"/>
    <property type="match status" value="1"/>
</dbReference>
<feature type="domain" description="PAC" evidence="2">
    <location>
        <begin position="74"/>
        <end position="125"/>
    </location>
</feature>
<organism evidence="5 6">
    <name type="scientific">Paenibacillus abyssi</name>
    <dbReference type="NCBI Taxonomy" id="1340531"/>
    <lineage>
        <taxon>Bacteria</taxon>
        <taxon>Bacillati</taxon>
        <taxon>Bacillota</taxon>
        <taxon>Bacilli</taxon>
        <taxon>Bacillales</taxon>
        <taxon>Paenibacillaceae</taxon>
        <taxon>Paenibacillus</taxon>
    </lineage>
</organism>
<dbReference type="InterPro" id="IPR001633">
    <property type="entry name" value="EAL_dom"/>
</dbReference>
<protein>
    <recommendedName>
        <fullName evidence="7">Diguanylate cyclase</fullName>
    </recommendedName>
</protein>
<evidence type="ECO:0000259" key="4">
    <source>
        <dbReference type="PROSITE" id="PS50887"/>
    </source>
</evidence>
<evidence type="ECO:0000259" key="1">
    <source>
        <dbReference type="PROSITE" id="PS50112"/>
    </source>
</evidence>
<dbReference type="SUPFAM" id="SSF55785">
    <property type="entry name" value="PYP-like sensor domain (PAS domain)"/>
    <property type="match status" value="1"/>
</dbReference>
<dbReference type="InterPro" id="IPR035965">
    <property type="entry name" value="PAS-like_dom_sf"/>
</dbReference>